<dbReference type="Pfam" id="PF09581">
    <property type="entry name" value="Spore_III_AF"/>
    <property type="match status" value="1"/>
</dbReference>
<protein>
    <submittedName>
        <fullName evidence="3">Stage III sporulation protein AF</fullName>
    </submittedName>
</protein>
<keyword evidence="2" id="KW-0472">Membrane</keyword>
<evidence type="ECO:0000256" key="1">
    <source>
        <dbReference type="SAM" id="MobiDB-lite"/>
    </source>
</evidence>
<gene>
    <name evidence="3" type="ORF">SAMN04488542_12539</name>
</gene>
<evidence type="ECO:0000256" key="2">
    <source>
        <dbReference type="SAM" id="Phobius"/>
    </source>
</evidence>
<proteinExistence type="predicted"/>
<name>A0A1G7RBF9_9BACL</name>
<dbReference type="NCBIfam" id="TIGR02896">
    <property type="entry name" value="spore_III_AF"/>
    <property type="match status" value="1"/>
</dbReference>
<feature type="transmembrane region" description="Helical" evidence="2">
    <location>
        <begin position="33"/>
        <end position="54"/>
    </location>
</feature>
<keyword evidence="2" id="KW-1133">Transmembrane helix</keyword>
<dbReference type="STRING" id="670482.SAMN04488542_12539"/>
<feature type="region of interest" description="Disordered" evidence="1">
    <location>
        <begin position="134"/>
        <end position="160"/>
    </location>
</feature>
<keyword evidence="2" id="KW-0812">Transmembrane</keyword>
<sequence>MSILSEWLKEIIFVVLIAVFIDLLLPNRSMERYVKFVVSLIILLTLLSPVMKLLSMQSAEKLEMAISDNISDMDNPEMNQSTQQILQQGNELRRQRESEALQWTGEEAARQMKVQIQDETGQSVVRVMVKLSTGSDARSDKRNSKSNASELSSEQQLEPRITAVEVVMGDPSNIESDGKTISDDPKKVDNVEPVENVQVTVAIPPDASNNSSITANSSIKDSLQEAKDQTIRQIENLLREEWGVPREAVTVVLKET</sequence>
<dbReference type="Proteomes" id="UP000198972">
    <property type="component" value="Unassembled WGS sequence"/>
</dbReference>
<reference evidence="3 4" key="1">
    <citation type="submission" date="2016-10" db="EMBL/GenBank/DDBJ databases">
        <authorList>
            <person name="de Groot N.N."/>
        </authorList>
    </citation>
    <scope>NUCLEOTIDE SEQUENCE [LARGE SCALE GENOMIC DNA]</scope>
    <source>
        <strain evidence="3 4">DSM 28129</strain>
    </source>
</reference>
<dbReference type="EMBL" id="FNBG01000025">
    <property type="protein sequence ID" value="SDG07340.1"/>
    <property type="molecule type" value="Genomic_DNA"/>
</dbReference>
<evidence type="ECO:0000313" key="3">
    <source>
        <dbReference type="EMBL" id="SDG07340.1"/>
    </source>
</evidence>
<feature type="compositionally biased region" description="Polar residues" evidence="1">
    <location>
        <begin position="145"/>
        <end position="156"/>
    </location>
</feature>
<keyword evidence="4" id="KW-1185">Reference proteome</keyword>
<dbReference type="OrthoDB" id="2375554at2"/>
<evidence type="ECO:0000313" key="4">
    <source>
        <dbReference type="Proteomes" id="UP000198972"/>
    </source>
</evidence>
<accession>A0A1G7RBF9</accession>
<feature type="transmembrane region" description="Helical" evidence="2">
    <location>
        <begin position="7"/>
        <end position="27"/>
    </location>
</feature>
<dbReference type="InterPro" id="IPR014245">
    <property type="entry name" value="Spore_III_AF"/>
</dbReference>
<dbReference type="RefSeq" id="WP_091234049.1">
    <property type="nucleotide sequence ID" value="NZ_FNBG01000025.1"/>
</dbReference>
<dbReference type="AlphaFoldDB" id="A0A1G7RBF9"/>
<organism evidence="3 4">
    <name type="scientific">Fontibacillus panacisegetis</name>
    <dbReference type="NCBI Taxonomy" id="670482"/>
    <lineage>
        <taxon>Bacteria</taxon>
        <taxon>Bacillati</taxon>
        <taxon>Bacillota</taxon>
        <taxon>Bacilli</taxon>
        <taxon>Bacillales</taxon>
        <taxon>Paenibacillaceae</taxon>
        <taxon>Fontibacillus</taxon>
    </lineage>
</organism>